<dbReference type="Proteomes" id="UP000198984">
    <property type="component" value="Unassembled WGS sequence"/>
</dbReference>
<evidence type="ECO:0000256" key="4">
    <source>
        <dbReference type="ARBA" id="ARBA00022692"/>
    </source>
</evidence>
<dbReference type="InterPro" id="IPR003370">
    <property type="entry name" value="Chromate_transpt"/>
</dbReference>
<dbReference type="NCBIfam" id="TIGR00937">
    <property type="entry name" value="2A51"/>
    <property type="match status" value="1"/>
</dbReference>
<comment type="subcellular location">
    <subcellularLocation>
        <location evidence="1">Cell membrane</location>
        <topology evidence="1">Multi-pass membrane protein</topology>
    </subcellularLocation>
</comment>
<feature type="transmembrane region" description="Helical" evidence="7">
    <location>
        <begin position="118"/>
        <end position="135"/>
    </location>
</feature>
<feature type="transmembrane region" description="Helical" evidence="7">
    <location>
        <begin position="83"/>
        <end position="106"/>
    </location>
</feature>
<feature type="transmembrane region" description="Helical" evidence="7">
    <location>
        <begin position="372"/>
        <end position="402"/>
    </location>
</feature>
<evidence type="ECO:0000256" key="1">
    <source>
        <dbReference type="ARBA" id="ARBA00004651"/>
    </source>
</evidence>
<feature type="transmembrane region" description="Helical" evidence="7">
    <location>
        <begin position="303"/>
        <end position="326"/>
    </location>
</feature>
<keyword evidence="3" id="KW-1003">Cell membrane</keyword>
<evidence type="ECO:0000256" key="5">
    <source>
        <dbReference type="ARBA" id="ARBA00022989"/>
    </source>
</evidence>
<evidence type="ECO:0000256" key="3">
    <source>
        <dbReference type="ARBA" id="ARBA00022475"/>
    </source>
</evidence>
<dbReference type="InterPro" id="IPR014047">
    <property type="entry name" value="Chr_Tranpt_l_chain"/>
</dbReference>
<evidence type="ECO:0000313" key="9">
    <source>
        <dbReference type="Proteomes" id="UP000198984"/>
    </source>
</evidence>
<keyword evidence="4 7" id="KW-0812">Transmembrane</keyword>
<accession>A0A1H7L8J5</accession>
<comment type="similarity">
    <text evidence="2">Belongs to the chromate ion transporter (CHR) (TC 2.A.51) family.</text>
</comment>
<dbReference type="EMBL" id="FOBB01000001">
    <property type="protein sequence ID" value="SEK94795.1"/>
    <property type="molecule type" value="Genomic_DNA"/>
</dbReference>
<dbReference type="PANTHER" id="PTHR33567">
    <property type="entry name" value="CHROMATE ION TRANSPORTER (EUROFUNG)"/>
    <property type="match status" value="1"/>
</dbReference>
<dbReference type="PIRSF" id="PIRSF004810">
    <property type="entry name" value="ChrA"/>
    <property type="match status" value="1"/>
</dbReference>
<name>A0A1H7L8J5_9BACT</name>
<protein>
    <submittedName>
        <fullName evidence="8">Chromate transporter</fullName>
    </submittedName>
</protein>
<feature type="transmembrane region" description="Helical" evidence="7">
    <location>
        <begin position="346"/>
        <end position="365"/>
    </location>
</feature>
<reference evidence="8 9" key="1">
    <citation type="submission" date="2016-10" db="EMBL/GenBank/DDBJ databases">
        <authorList>
            <person name="de Groot N.N."/>
        </authorList>
    </citation>
    <scope>NUCLEOTIDE SEQUENCE [LARGE SCALE GENOMIC DNA]</scope>
    <source>
        <strain evidence="8 9">DSM 21039</strain>
    </source>
</reference>
<proteinExistence type="inferred from homology"/>
<gene>
    <name evidence="8" type="ORF">SAMN04488505_1011191</name>
</gene>
<dbReference type="PANTHER" id="PTHR33567:SF3">
    <property type="entry name" value="CHROMATE ION TRANSPORTER (EUROFUNG)"/>
    <property type="match status" value="1"/>
</dbReference>
<feature type="transmembrane region" description="Helical" evidence="7">
    <location>
        <begin position="234"/>
        <end position="253"/>
    </location>
</feature>
<evidence type="ECO:0000256" key="7">
    <source>
        <dbReference type="SAM" id="Phobius"/>
    </source>
</evidence>
<keyword evidence="6 7" id="KW-0472">Membrane</keyword>
<dbReference type="STRING" id="573321.SAMN04488505_1011191"/>
<dbReference type="AlphaFoldDB" id="A0A1H7L8J5"/>
<evidence type="ECO:0000256" key="2">
    <source>
        <dbReference type="ARBA" id="ARBA00005262"/>
    </source>
</evidence>
<organism evidence="8 9">
    <name type="scientific">Chitinophaga rupis</name>
    <dbReference type="NCBI Taxonomy" id="573321"/>
    <lineage>
        <taxon>Bacteria</taxon>
        <taxon>Pseudomonadati</taxon>
        <taxon>Bacteroidota</taxon>
        <taxon>Chitinophagia</taxon>
        <taxon>Chitinophagales</taxon>
        <taxon>Chitinophagaceae</taxon>
        <taxon>Chitinophaga</taxon>
    </lineage>
</organism>
<keyword evidence="5 7" id="KW-1133">Transmembrane helix</keyword>
<sequence>MFLTSAVFLRHIPFLKAVLFHSITAYGGPQGHLAMMLKTFVQQRKDVTEEELMEYNAFCQLLPGASSTQTLTLIGYKRGGVPLAFMTLLIWITPACLLMGSLSFLLQYFDKKALNVDIFKFVQPMAVGFLAYGGLRAYKISIRNTATFFIMLVAMAATLFLKSPWTFPSLIILGGIVSNFSNKRIPGSTEAPRKIQWTNLWLFALLFILAGFFSELARTHNWITRRPFNLFENFYRFGSLVFGGGDILIAMMLEQYVTRAKTQFMTGTELLTGAGIMRALPGPTFSLSAYVGGMVMRNLGMGYQFLGCILAPLAIFLPSLLLVLFFFPIWHNLKKYVVIYRALEGINAVVVGIMWAATIMLFMAVTPQWYNLLIMATTLAILCMTQLPSPFIVLACLLLGWWL</sequence>
<dbReference type="GO" id="GO:0015109">
    <property type="term" value="F:chromate transmembrane transporter activity"/>
    <property type="evidence" value="ECO:0007669"/>
    <property type="project" value="InterPro"/>
</dbReference>
<dbReference type="GO" id="GO:0005886">
    <property type="term" value="C:plasma membrane"/>
    <property type="evidence" value="ECO:0007669"/>
    <property type="project" value="UniProtKB-SubCell"/>
</dbReference>
<evidence type="ECO:0000313" key="8">
    <source>
        <dbReference type="EMBL" id="SEK94795.1"/>
    </source>
</evidence>
<feature type="transmembrane region" description="Helical" evidence="7">
    <location>
        <begin position="197"/>
        <end position="214"/>
    </location>
</feature>
<keyword evidence="9" id="KW-1185">Reference proteome</keyword>
<dbReference type="Pfam" id="PF02417">
    <property type="entry name" value="Chromate_transp"/>
    <property type="match status" value="2"/>
</dbReference>
<evidence type="ECO:0000256" key="6">
    <source>
        <dbReference type="ARBA" id="ARBA00023136"/>
    </source>
</evidence>